<dbReference type="Proteomes" id="UP000815325">
    <property type="component" value="Unassembled WGS sequence"/>
</dbReference>
<dbReference type="PANTHER" id="PTHR33096">
    <property type="entry name" value="CXC2 DOMAIN-CONTAINING PROTEIN"/>
    <property type="match status" value="1"/>
</dbReference>
<evidence type="ECO:0000313" key="1">
    <source>
        <dbReference type="EMBL" id="KAF5826662.1"/>
    </source>
</evidence>
<dbReference type="Pfam" id="PF18758">
    <property type="entry name" value="KDZ"/>
    <property type="match status" value="1"/>
</dbReference>
<protein>
    <submittedName>
        <fullName evidence="1">Uncharacterized protein</fullName>
    </submittedName>
</protein>
<dbReference type="InterPro" id="IPR040521">
    <property type="entry name" value="KDZ"/>
</dbReference>
<evidence type="ECO:0000313" key="2">
    <source>
        <dbReference type="Proteomes" id="UP000815325"/>
    </source>
</evidence>
<proteinExistence type="predicted"/>
<comment type="caution">
    <text evidence="1">The sequence shown here is derived from an EMBL/GenBank/DDBJ whole genome shotgun (WGS) entry which is preliminary data.</text>
</comment>
<dbReference type="PANTHER" id="PTHR33096:SF1">
    <property type="entry name" value="CXC1-LIKE CYSTEINE CLUSTER ASSOCIATED WITH KDZ TRANSPOSASES DOMAIN-CONTAINING PROTEIN"/>
    <property type="match status" value="1"/>
</dbReference>
<reference evidence="1" key="1">
    <citation type="submission" date="2017-08" db="EMBL/GenBank/DDBJ databases">
        <authorList>
            <person name="Polle J.E."/>
            <person name="Barry K."/>
            <person name="Cushman J."/>
            <person name="Schmutz J."/>
            <person name="Tran D."/>
            <person name="Hathwaick L.T."/>
            <person name="Yim W.C."/>
            <person name="Jenkins J."/>
            <person name="Mckie-Krisberg Z.M."/>
            <person name="Prochnik S."/>
            <person name="Lindquist E."/>
            <person name="Dockter R.B."/>
            <person name="Adam C."/>
            <person name="Molina H."/>
            <person name="Bunkerborg J."/>
            <person name="Jin E."/>
            <person name="Buchheim M."/>
            <person name="Magnuson J."/>
        </authorList>
    </citation>
    <scope>NUCLEOTIDE SEQUENCE</scope>
    <source>
        <strain evidence="1">CCAP 19/18</strain>
    </source>
</reference>
<dbReference type="EMBL" id="MU070781">
    <property type="protein sequence ID" value="KAF5826662.1"/>
    <property type="molecule type" value="Genomic_DNA"/>
</dbReference>
<sequence length="579" mass="64568">MGLRVRHAYLLVQAFGTWHARFSTFRQLRNVGSASVGLPSFMPETFFVPEADVRAELQGQNNASVPSAYTDYSCAQFKAATHTGTRREHYKCMGIAAACCRHAKIFVAASLQTEESTGYYVLLLEKCFLAFNSSNSRTMTTIFLDIACQFQGAFARLIQRLEAKNPAAAAAATAAKLAIGPWHLLPHKARCHVLFNPKLMEGTGETYGDVIEQLWALLRPHANVSTYMGDNHREAFLHLVVAPRTVTPNMRYVEKLMDLAAMQASTSTVSYAGERRQHEREKIELEVKKLEQDLMVQQTWQPSEIPYEHALLEQKLHHIERLQLAAEKHVIAIKAHTPALERRNSTTAGRHDVTDLVRAKGRKRAALRSAIQELQFWHALPLHSGQNPLPDAMRYDATSLTPDDSCVDSLPWAPKEWSVPPLLAAQHSHRRAIEEKAILEREASDAREYYVYHIQECARAAEALELLQTEACAPEAHGMDACGSVFLPGAVHFRYTLAAKKKAVTQFVQGKMRVLGAIKEQYNDRLNDMEGLIAWIEGESMSEALASDGEDELAQDGLIDGLHEGALQGMLVHAQGDLE</sequence>
<gene>
    <name evidence="1" type="ORF">DUNSADRAFT_2410</name>
</gene>
<organism evidence="1 2">
    <name type="scientific">Dunaliella salina</name>
    <name type="common">Green alga</name>
    <name type="synonym">Protococcus salinus</name>
    <dbReference type="NCBI Taxonomy" id="3046"/>
    <lineage>
        <taxon>Eukaryota</taxon>
        <taxon>Viridiplantae</taxon>
        <taxon>Chlorophyta</taxon>
        <taxon>core chlorophytes</taxon>
        <taxon>Chlorophyceae</taxon>
        <taxon>CS clade</taxon>
        <taxon>Chlamydomonadales</taxon>
        <taxon>Dunaliellaceae</taxon>
        <taxon>Dunaliella</taxon>
    </lineage>
</organism>
<name>A0ABQ7FWM7_DUNSA</name>
<accession>A0ABQ7FWM7</accession>
<keyword evidence="2" id="KW-1185">Reference proteome</keyword>